<reference evidence="2" key="1">
    <citation type="submission" date="2020-05" db="EMBL/GenBank/DDBJ databases">
        <title>WGS assembly of Panicum virgatum.</title>
        <authorList>
            <person name="Lovell J.T."/>
            <person name="Jenkins J."/>
            <person name="Shu S."/>
            <person name="Juenger T.E."/>
            <person name="Schmutz J."/>
        </authorList>
    </citation>
    <scope>NUCLEOTIDE SEQUENCE</scope>
    <source>
        <strain evidence="2">AP13</strain>
    </source>
</reference>
<name>A0A8T0WUQ5_PANVG</name>
<dbReference type="Proteomes" id="UP000823388">
    <property type="component" value="Chromosome 1N"/>
</dbReference>
<gene>
    <name evidence="2" type="ORF">PVAP13_1NG187000</name>
</gene>
<dbReference type="EMBL" id="CM029038">
    <property type="protein sequence ID" value="KAG2650047.1"/>
    <property type="molecule type" value="Genomic_DNA"/>
</dbReference>
<dbReference type="PANTHER" id="PTHR44259">
    <property type="entry name" value="OS07G0183000 PROTEIN-RELATED"/>
    <property type="match status" value="1"/>
</dbReference>
<proteinExistence type="predicted"/>
<evidence type="ECO:0000313" key="2">
    <source>
        <dbReference type="EMBL" id="KAG2650047.1"/>
    </source>
</evidence>
<dbReference type="Pfam" id="PF03478">
    <property type="entry name" value="Beta-prop_KIB1-4"/>
    <property type="match status" value="1"/>
</dbReference>
<dbReference type="InterPro" id="IPR005174">
    <property type="entry name" value="KIB1-4_b-propeller"/>
</dbReference>
<keyword evidence="3" id="KW-1185">Reference proteome</keyword>
<feature type="domain" description="KIB1-4 beta-propeller" evidence="1">
    <location>
        <begin position="123"/>
        <end position="389"/>
    </location>
</feature>
<dbReference type="InterPro" id="IPR050942">
    <property type="entry name" value="F-box_BR-signaling"/>
</dbReference>
<dbReference type="AlphaFoldDB" id="A0A8T0WUQ5"/>
<evidence type="ECO:0000259" key="1">
    <source>
        <dbReference type="Pfam" id="PF03478"/>
    </source>
</evidence>
<dbReference type="PANTHER" id="PTHR44259:SF114">
    <property type="entry name" value="OS06G0707300 PROTEIN"/>
    <property type="match status" value="1"/>
</dbReference>
<comment type="caution">
    <text evidence="2">The sequence shown here is derived from an EMBL/GenBank/DDBJ whole genome shotgun (WGS) entry which is preliminary data.</text>
</comment>
<dbReference type="InterPro" id="IPR036047">
    <property type="entry name" value="F-box-like_dom_sf"/>
</dbReference>
<protein>
    <recommendedName>
        <fullName evidence="1">KIB1-4 beta-propeller domain-containing protein</fullName>
    </recommendedName>
</protein>
<organism evidence="2 3">
    <name type="scientific">Panicum virgatum</name>
    <name type="common">Blackwell switchgrass</name>
    <dbReference type="NCBI Taxonomy" id="38727"/>
    <lineage>
        <taxon>Eukaryota</taxon>
        <taxon>Viridiplantae</taxon>
        <taxon>Streptophyta</taxon>
        <taxon>Embryophyta</taxon>
        <taxon>Tracheophyta</taxon>
        <taxon>Spermatophyta</taxon>
        <taxon>Magnoliopsida</taxon>
        <taxon>Liliopsida</taxon>
        <taxon>Poales</taxon>
        <taxon>Poaceae</taxon>
        <taxon>PACMAD clade</taxon>
        <taxon>Panicoideae</taxon>
        <taxon>Panicodae</taxon>
        <taxon>Paniceae</taxon>
        <taxon>Panicinae</taxon>
        <taxon>Panicum</taxon>
        <taxon>Panicum sect. Hiantes</taxon>
    </lineage>
</organism>
<sequence length="424" mass="45775">MLPLLVMQPIGGKAAAMSSSGTDACGARSGKVSGEAGAGGPVVELPLHLTEKILYSISPLASVRLATVCKSWAAAISERIARPVPHLFVYLPPDNKSDRRGVVVSVSVPMDYGGPPAVVIPNRVRLADTNGLRCVGAMPSGWLAFANWCWCDTGVQLVNPITGARWRLDVDRLRRDPVIAAAGGAADSFICIGTDELVLWWRAGGGEEWSKRTVAAAAHRTDGIVSVVNCNGRFYILDRDGQVSLIDATAPPPVVIEKLPVACLLEQFPTLATTATSHMLESDGEVLFVRRVLASTMEHRGIPFCHHNITEHLSIVGFEVYRLDVEGQCWTEVKKLAGDRALFVSPLSSFSVRSSETEGCRSNCIYFVDKKRYCSSCIRDDGNTWGVYSMDDRVVLFEYVVTGAGPCSSPTWFLPSAALGSELF</sequence>
<accession>A0A8T0WUQ5</accession>
<dbReference type="SUPFAM" id="SSF81383">
    <property type="entry name" value="F-box domain"/>
    <property type="match status" value="1"/>
</dbReference>
<evidence type="ECO:0000313" key="3">
    <source>
        <dbReference type="Proteomes" id="UP000823388"/>
    </source>
</evidence>